<dbReference type="InterPro" id="IPR051209">
    <property type="entry name" value="FAD-bind_Monooxygenase_sf"/>
</dbReference>
<dbReference type="PANTHER" id="PTHR42877:SF7">
    <property type="entry name" value="FLAVIN-BINDING MONOOXYGENASE-RELATED"/>
    <property type="match status" value="1"/>
</dbReference>
<dbReference type="GO" id="GO:0004499">
    <property type="term" value="F:N,N-dimethylaniline monooxygenase activity"/>
    <property type="evidence" value="ECO:0007669"/>
    <property type="project" value="InterPro"/>
</dbReference>
<evidence type="ECO:0000256" key="1">
    <source>
        <dbReference type="ARBA" id="ARBA00010139"/>
    </source>
</evidence>
<dbReference type="RefSeq" id="XP_007831314.1">
    <property type="nucleotide sequence ID" value="XM_007833123.1"/>
</dbReference>
<sequence>MAEVDSGGSTAKCCNHVEDGVTDQPVDQGRPLRVIIIGAGISGIALYIRLLQNIPSAKITIFEKNPAAGGTWYENRYPGVACDIPSHVYQLSFAPNPQWSKLFSPGGEILEYVQRVAGDYGVDKKIKYNTKVVGATWNEDDAVWSVETEHTSQDSSKSLAQNQAEIVISAVGLLNNWKWPDIEGLHEFEGKLLHSANWDTSWDYGDKTVALLGCGSSAIQILPHLQKKSSQVFNFVRGGTWISQPFGSTLTENVLAGSSEPGNYSYTAEELARFQNDPEYYQEFREKMESFINKDFPCLFAGTDEEKSGTAKIIEIMRQKLQSRPGMYEALEPRFTPGCRRLTPGPGYLDALVEPNVELIKAPIARVTKNSVVTADGREWPVDAIACATGFDSSHVPRFPIVGRGGASLVEKWKTRASAYLSHSVPGFPNYFIMGGPNSATGGGSLLLILESVMGYIIKAVQKIHREHIRTMEIKETAAQKWTAHLDRYFPGTVHMEECTSWYKVNGKIIGLWPGSSLHAMKTLANPRWEDYEYQSEHDNELQWIGNGWTVADVERGDLGYYINHVDIPPIPGHDVLARQP</sequence>
<organism evidence="5 6">
    <name type="scientific">Pestalotiopsis fici (strain W106-1 / CGMCC3.15140)</name>
    <dbReference type="NCBI Taxonomy" id="1229662"/>
    <lineage>
        <taxon>Eukaryota</taxon>
        <taxon>Fungi</taxon>
        <taxon>Dikarya</taxon>
        <taxon>Ascomycota</taxon>
        <taxon>Pezizomycotina</taxon>
        <taxon>Sordariomycetes</taxon>
        <taxon>Xylariomycetidae</taxon>
        <taxon>Amphisphaeriales</taxon>
        <taxon>Sporocadaceae</taxon>
        <taxon>Pestalotiopsis</taxon>
    </lineage>
</organism>
<dbReference type="GO" id="GO:0050661">
    <property type="term" value="F:NADP binding"/>
    <property type="evidence" value="ECO:0007669"/>
    <property type="project" value="InterPro"/>
</dbReference>
<dbReference type="EMBL" id="KI912111">
    <property type="protein sequence ID" value="ETS82666.1"/>
    <property type="molecule type" value="Genomic_DNA"/>
</dbReference>
<dbReference type="HOGENOM" id="CLU_006937_6_1_1"/>
<keyword evidence="2" id="KW-0285">Flavoprotein</keyword>
<dbReference type="GO" id="GO:0050660">
    <property type="term" value="F:flavin adenine dinucleotide binding"/>
    <property type="evidence" value="ECO:0007669"/>
    <property type="project" value="InterPro"/>
</dbReference>
<dbReference type="KEGG" id="pfy:PFICI_04542"/>
<dbReference type="InterPro" id="IPR020946">
    <property type="entry name" value="Flavin_mOase-like"/>
</dbReference>
<keyword evidence="3" id="KW-0274">FAD</keyword>
<evidence type="ECO:0000256" key="3">
    <source>
        <dbReference type="ARBA" id="ARBA00022827"/>
    </source>
</evidence>
<proteinExistence type="inferred from homology"/>
<reference evidence="6" key="1">
    <citation type="journal article" date="2015" name="BMC Genomics">
        <title>Genomic and transcriptomic analysis of the endophytic fungus Pestalotiopsis fici reveals its lifestyle and high potential for synthesis of natural products.</title>
        <authorList>
            <person name="Wang X."/>
            <person name="Zhang X."/>
            <person name="Liu L."/>
            <person name="Xiang M."/>
            <person name="Wang W."/>
            <person name="Sun X."/>
            <person name="Che Y."/>
            <person name="Guo L."/>
            <person name="Liu G."/>
            <person name="Guo L."/>
            <person name="Wang C."/>
            <person name="Yin W.B."/>
            <person name="Stadler M."/>
            <person name="Zhang X."/>
            <person name="Liu X."/>
        </authorList>
    </citation>
    <scope>NUCLEOTIDE SEQUENCE [LARGE SCALE GENOMIC DNA]</scope>
    <source>
        <strain evidence="6">W106-1 / CGMCC3.15140</strain>
    </source>
</reference>
<comment type="similarity">
    <text evidence="1">Belongs to the FAD-binding monooxygenase family.</text>
</comment>
<dbReference type="PANTHER" id="PTHR42877">
    <property type="entry name" value="L-ORNITHINE N(5)-MONOOXYGENASE-RELATED"/>
    <property type="match status" value="1"/>
</dbReference>
<dbReference type="AlphaFoldDB" id="W3XBW9"/>
<dbReference type="Pfam" id="PF00743">
    <property type="entry name" value="FMO-like"/>
    <property type="match status" value="1"/>
</dbReference>
<dbReference type="InParanoid" id="W3XBW9"/>
<evidence type="ECO:0000313" key="5">
    <source>
        <dbReference type="EMBL" id="ETS82666.1"/>
    </source>
</evidence>
<accession>W3XBW9</accession>
<protein>
    <submittedName>
        <fullName evidence="5">Uncharacterized protein</fullName>
    </submittedName>
</protein>
<dbReference type="Proteomes" id="UP000030651">
    <property type="component" value="Unassembled WGS sequence"/>
</dbReference>
<dbReference type="Gene3D" id="3.50.50.60">
    <property type="entry name" value="FAD/NAD(P)-binding domain"/>
    <property type="match status" value="2"/>
</dbReference>
<evidence type="ECO:0000256" key="2">
    <source>
        <dbReference type="ARBA" id="ARBA00022630"/>
    </source>
</evidence>
<dbReference type="OrthoDB" id="74360at2759"/>
<keyword evidence="4" id="KW-0560">Oxidoreductase</keyword>
<dbReference type="SUPFAM" id="SSF51905">
    <property type="entry name" value="FAD/NAD(P)-binding domain"/>
    <property type="match status" value="3"/>
</dbReference>
<evidence type="ECO:0000256" key="4">
    <source>
        <dbReference type="ARBA" id="ARBA00023002"/>
    </source>
</evidence>
<keyword evidence="6" id="KW-1185">Reference proteome</keyword>
<dbReference type="OMA" id="YQATFES"/>
<evidence type="ECO:0000313" key="6">
    <source>
        <dbReference type="Proteomes" id="UP000030651"/>
    </source>
</evidence>
<dbReference type="eggNOG" id="KOG1399">
    <property type="taxonomic scope" value="Eukaryota"/>
</dbReference>
<gene>
    <name evidence="5" type="ORF">PFICI_04542</name>
</gene>
<dbReference type="GeneID" id="19269555"/>
<dbReference type="InterPro" id="IPR036188">
    <property type="entry name" value="FAD/NAD-bd_sf"/>
</dbReference>
<name>W3XBW9_PESFW</name>